<feature type="compositionally biased region" description="Polar residues" evidence="1">
    <location>
        <begin position="389"/>
        <end position="417"/>
    </location>
</feature>
<sequence length="445" mass="48913">MNFELITLRFYHGGELNMGKVKRKKGKRYEGGQVIESLDVDVDRLSLFEFRDYVNYLGYIPKQCLLYVRLSKCSNLKEIRLYKDTIEISKKLGNGQVLEAFVCHMVVEPELAPLLKFTNDEEGHVEGKSGVSFNKDAENDIGSVDRASKNIEDVPLFDQPTVHTSSPSLVQPITHTSPSFVQPTAHISSLTTEQPNVYVSSSPTDQPTAHVSSPISAAPSSSTTAPANSHVVSNVESINGGVEIGSDMDEYVDEELRNLREEKRKIKRRKRGERSVIPKHSKLGTGRKGLDIGYDEFVGGDRNSLEGKLAGDEPVYPSDEATSFETKSDDVTDEEDEVEHKDKARRRKKVLDMKMWPQSQNISVMPPPVRKMPGRPGKNRKKEEGAPTAGTNANLGPSSSAGADPNAGSSAVPSATPSIEKGRGSTGRGRGRPPKNSTEKIFYLI</sequence>
<dbReference type="EMBL" id="MLFT02000003">
    <property type="protein sequence ID" value="PHT53794.1"/>
    <property type="molecule type" value="Genomic_DNA"/>
</dbReference>
<feature type="region of interest" description="Disordered" evidence="1">
    <location>
        <begin position="305"/>
        <end position="445"/>
    </location>
</feature>
<evidence type="ECO:0000313" key="4">
    <source>
        <dbReference type="Proteomes" id="UP000224567"/>
    </source>
</evidence>
<dbReference type="InterPro" id="IPR058594">
    <property type="entry name" value="PB1-like_dom_pln"/>
</dbReference>
<feature type="region of interest" description="Disordered" evidence="1">
    <location>
        <begin position="196"/>
        <end position="228"/>
    </location>
</feature>
<accession>A0A2G2X8F0</accession>
<name>A0A2G2X8F0_CAPBA</name>
<reference evidence="3 4" key="1">
    <citation type="journal article" date="2017" name="Genome Biol.">
        <title>New reference genome sequences of hot pepper reveal the massive evolution of plant disease-resistance genes by retroduplication.</title>
        <authorList>
            <person name="Kim S."/>
            <person name="Park J."/>
            <person name="Yeom S.I."/>
            <person name="Kim Y.M."/>
            <person name="Seo E."/>
            <person name="Kim K.T."/>
            <person name="Kim M.S."/>
            <person name="Lee J.M."/>
            <person name="Cheong K."/>
            <person name="Shin H.S."/>
            <person name="Kim S.B."/>
            <person name="Han K."/>
            <person name="Lee J."/>
            <person name="Park M."/>
            <person name="Lee H.A."/>
            <person name="Lee H.Y."/>
            <person name="Lee Y."/>
            <person name="Oh S."/>
            <person name="Lee J.H."/>
            <person name="Choi E."/>
            <person name="Choi E."/>
            <person name="Lee S.E."/>
            <person name="Jeon J."/>
            <person name="Kim H."/>
            <person name="Choi G."/>
            <person name="Song H."/>
            <person name="Lee J."/>
            <person name="Lee S.C."/>
            <person name="Kwon J.K."/>
            <person name="Lee H.Y."/>
            <person name="Koo N."/>
            <person name="Hong Y."/>
            <person name="Kim R.W."/>
            <person name="Kang W.H."/>
            <person name="Huh J.H."/>
            <person name="Kang B.C."/>
            <person name="Yang T.J."/>
            <person name="Lee Y.H."/>
            <person name="Bennetzen J.L."/>
            <person name="Choi D."/>
        </authorList>
    </citation>
    <scope>NUCLEOTIDE SEQUENCE [LARGE SCALE GENOMIC DNA]</scope>
    <source>
        <strain evidence="4">cv. PBC81</strain>
    </source>
</reference>
<proteinExistence type="predicted"/>
<evidence type="ECO:0000313" key="3">
    <source>
        <dbReference type="EMBL" id="PHT53794.1"/>
    </source>
</evidence>
<dbReference type="Proteomes" id="UP000224567">
    <property type="component" value="Unassembled WGS sequence"/>
</dbReference>
<reference evidence="4" key="2">
    <citation type="journal article" date="2017" name="J. Anim. Genet.">
        <title>Multiple reference genome sequences of hot pepper reveal the massive evolution of plant disease resistance genes by retroduplication.</title>
        <authorList>
            <person name="Kim S."/>
            <person name="Park J."/>
            <person name="Yeom S.-I."/>
            <person name="Kim Y.-M."/>
            <person name="Seo E."/>
            <person name="Kim K.-T."/>
            <person name="Kim M.-S."/>
            <person name="Lee J.M."/>
            <person name="Cheong K."/>
            <person name="Shin H.-S."/>
            <person name="Kim S.-B."/>
            <person name="Han K."/>
            <person name="Lee J."/>
            <person name="Park M."/>
            <person name="Lee H.-A."/>
            <person name="Lee H.-Y."/>
            <person name="Lee Y."/>
            <person name="Oh S."/>
            <person name="Lee J.H."/>
            <person name="Choi E."/>
            <person name="Choi E."/>
            <person name="Lee S.E."/>
            <person name="Jeon J."/>
            <person name="Kim H."/>
            <person name="Choi G."/>
            <person name="Song H."/>
            <person name="Lee J."/>
            <person name="Lee S.-C."/>
            <person name="Kwon J.-K."/>
            <person name="Lee H.-Y."/>
            <person name="Koo N."/>
            <person name="Hong Y."/>
            <person name="Kim R.W."/>
            <person name="Kang W.-H."/>
            <person name="Huh J.H."/>
            <person name="Kang B.-C."/>
            <person name="Yang T.-J."/>
            <person name="Lee Y.-H."/>
            <person name="Bennetzen J.L."/>
            <person name="Choi D."/>
        </authorList>
    </citation>
    <scope>NUCLEOTIDE SEQUENCE [LARGE SCALE GENOMIC DNA]</scope>
    <source>
        <strain evidence="4">cv. PBC81</strain>
    </source>
</reference>
<comment type="caution">
    <text evidence="3">The sequence shown here is derived from an EMBL/GenBank/DDBJ whole genome shotgun (WGS) entry which is preliminary data.</text>
</comment>
<feature type="compositionally biased region" description="Low complexity" evidence="1">
    <location>
        <begin position="212"/>
        <end position="228"/>
    </location>
</feature>
<dbReference type="AlphaFoldDB" id="A0A2G2X8F0"/>
<dbReference type="OrthoDB" id="1305343at2759"/>
<organism evidence="3 4">
    <name type="scientific">Capsicum baccatum</name>
    <name type="common">Peruvian pepper</name>
    <dbReference type="NCBI Taxonomy" id="33114"/>
    <lineage>
        <taxon>Eukaryota</taxon>
        <taxon>Viridiplantae</taxon>
        <taxon>Streptophyta</taxon>
        <taxon>Embryophyta</taxon>
        <taxon>Tracheophyta</taxon>
        <taxon>Spermatophyta</taxon>
        <taxon>Magnoliopsida</taxon>
        <taxon>eudicotyledons</taxon>
        <taxon>Gunneridae</taxon>
        <taxon>Pentapetalae</taxon>
        <taxon>asterids</taxon>
        <taxon>lamiids</taxon>
        <taxon>Solanales</taxon>
        <taxon>Solanaceae</taxon>
        <taxon>Solanoideae</taxon>
        <taxon>Capsiceae</taxon>
        <taxon>Capsicum</taxon>
    </lineage>
</organism>
<gene>
    <name evidence="3" type="ORF">CQW23_08256</name>
</gene>
<keyword evidence="4" id="KW-1185">Reference proteome</keyword>
<evidence type="ECO:0000259" key="2">
    <source>
        <dbReference type="Pfam" id="PF26130"/>
    </source>
</evidence>
<feature type="compositionally biased region" description="Basic residues" evidence="1">
    <location>
        <begin position="266"/>
        <end position="282"/>
    </location>
</feature>
<feature type="domain" description="PB1-like" evidence="2">
    <location>
        <begin position="4"/>
        <end position="101"/>
    </location>
</feature>
<dbReference type="Pfam" id="PF26130">
    <property type="entry name" value="PB1-like"/>
    <property type="match status" value="1"/>
</dbReference>
<feature type="compositionally biased region" description="Polar residues" evidence="1">
    <location>
        <begin position="196"/>
        <end position="211"/>
    </location>
</feature>
<feature type="region of interest" description="Disordered" evidence="1">
    <location>
        <begin position="266"/>
        <end position="288"/>
    </location>
</feature>
<protein>
    <recommendedName>
        <fullName evidence="2">PB1-like domain-containing protein</fullName>
    </recommendedName>
</protein>
<evidence type="ECO:0000256" key="1">
    <source>
        <dbReference type="SAM" id="MobiDB-lite"/>
    </source>
</evidence>